<reference evidence="2" key="1">
    <citation type="submission" date="2013-11" db="EMBL/GenBank/DDBJ databases">
        <title>Genome sequence of the fusiform rust pathogen reveals effectors for host alternation and coevolution with pine.</title>
        <authorList>
            <consortium name="DOE Joint Genome Institute"/>
            <person name="Smith K."/>
            <person name="Pendleton A."/>
            <person name="Kubisiak T."/>
            <person name="Anderson C."/>
            <person name="Salamov A."/>
            <person name="Aerts A."/>
            <person name="Riley R."/>
            <person name="Clum A."/>
            <person name="Lindquist E."/>
            <person name="Ence D."/>
            <person name="Campbell M."/>
            <person name="Kronenberg Z."/>
            <person name="Feau N."/>
            <person name="Dhillon B."/>
            <person name="Hamelin R."/>
            <person name="Burleigh J."/>
            <person name="Smith J."/>
            <person name="Yandell M."/>
            <person name="Nelson C."/>
            <person name="Grigoriev I."/>
            <person name="Davis J."/>
        </authorList>
    </citation>
    <scope>NUCLEOTIDE SEQUENCE</scope>
    <source>
        <strain evidence="2">G11</strain>
    </source>
</reference>
<sequence length="60" mass="6637">MNSISPVKFAMDNWSKEQDVKVITDIMTVYGAINAGIRSIGGPKKILTQLKGKKELENDN</sequence>
<gene>
    <name evidence="2" type="ORF">CROQUDRAFT_96937</name>
</gene>
<dbReference type="Pfam" id="PF23631">
    <property type="entry name" value="DUF7143"/>
    <property type="match status" value="1"/>
</dbReference>
<feature type="domain" description="DUF7143" evidence="1">
    <location>
        <begin position="3"/>
        <end position="46"/>
    </location>
</feature>
<dbReference type="Proteomes" id="UP000886653">
    <property type="component" value="Unassembled WGS sequence"/>
</dbReference>
<dbReference type="AlphaFoldDB" id="A0A9P6NC95"/>
<proteinExistence type="predicted"/>
<keyword evidence="3" id="KW-1185">Reference proteome</keyword>
<evidence type="ECO:0000259" key="1">
    <source>
        <dbReference type="Pfam" id="PF23631"/>
    </source>
</evidence>
<dbReference type="OrthoDB" id="2501656at2759"/>
<evidence type="ECO:0000313" key="2">
    <source>
        <dbReference type="EMBL" id="KAG0142947.1"/>
    </source>
</evidence>
<protein>
    <recommendedName>
        <fullName evidence="1">DUF7143 domain-containing protein</fullName>
    </recommendedName>
</protein>
<accession>A0A9P6NC95</accession>
<name>A0A9P6NC95_9BASI</name>
<evidence type="ECO:0000313" key="3">
    <source>
        <dbReference type="Proteomes" id="UP000886653"/>
    </source>
</evidence>
<organism evidence="2 3">
    <name type="scientific">Cronartium quercuum f. sp. fusiforme G11</name>
    <dbReference type="NCBI Taxonomy" id="708437"/>
    <lineage>
        <taxon>Eukaryota</taxon>
        <taxon>Fungi</taxon>
        <taxon>Dikarya</taxon>
        <taxon>Basidiomycota</taxon>
        <taxon>Pucciniomycotina</taxon>
        <taxon>Pucciniomycetes</taxon>
        <taxon>Pucciniales</taxon>
        <taxon>Coleosporiaceae</taxon>
        <taxon>Cronartium</taxon>
    </lineage>
</organism>
<dbReference type="EMBL" id="MU167333">
    <property type="protein sequence ID" value="KAG0142947.1"/>
    <property type="molecule type" value="Genomic_DNA"/>
</dbReference>
<comment type="caution">
    <text evidence="2">The sequence shown here is derived from an EMBL/GenBank/DDBJ whole genome shotgun (WGS) entry which is preliminary data.</text>
</comment>
<dbReference type="InterPro" id="IPR055567">
    <property type="entry name" value="DUF7143"/>
</dbReference>